<dbReference type="GO" id="GO:0008061">
    <property type="term" value="F:chitin binding"/>
    <property type="evidence" value="ECO:0007669"/>
    <property type="project" value="InterPro"/>
</dbReference>
<dbReference type="SMART" id="SM00494">
    <property type="entry name" value="ChtBD2"/>
    <property type="match status" value="1"/>
</dbReference>
<dbReference type="Pfam" id="PF00704">
    <property type="entry name" value="Glyco_hydro_18"/>
    <property type="match status" value="1"/>
</dbReference>
<reference evidence="4 5" key="1">
    <citation type="submission" date="2018-04" db="EMBL/GenBank/DDBJ databases">
        <authorList>
            <person name="Zhang X."/>
            <person name="Yuan J."/>
            <person name="Li F."/>
            <person name="Xiang J."/>
        </authorList>
    </citation>
    <scope>NUCLEOTIDE SEQUENCE [LARGE SCALE GENOMIC DNA]</scope>
    <source>
        <tissue evidence="4">Muscle</tissue>
    </source>
</reference>
<feature type="compositionally biased region" description="Low complexity" evidence="1">
    <location>
        <begin position="224"/>
        <end position="242"/>
    </location>
</feature>
<dbReference type="InterPro" id="IPR017853">
    <property type="entry name" value="GH"/>
</dbReference>
<dbReference type="InterPro" id="IPR002557">
    <property type="entry name" value="Chitin-bd_dom"/>
</dbReference>
<sequence length="314" mass="34951">MVLTAAVSAGKGTIDPAYNIPEMSKSLDLINVMAYDMHGAWDDYTHHQSGLYAHPLDEGDNLYFNVILDREGSSPRPDRPGHPALRSMLDPRQPAGHRLLRSCAPAGRRWGLDQEPWHAWLHEICYMQTTQDWTVVNDPAMNEPYTYYFPMNNIWCSYDHEASVITKAKYAKDMGLAGTMVWSVETDDFHGLCHSRTYNLIKTMVEAFGGGTITEPPTLPPPSTTTRDPSLPTLPPSTTTTYKPPPPGEHCSQPGLNPDPLDCTHYYLCSVGINGGYDETEDHCPEGTLFNPQSFVCDWADSVCHLEGVCLNDC</sequence>
<comment type="caution">
    <text evidence="4">The sequence shown here is derived from an EMBL/GenBank/DDBJ whole genome shotgun (WGS) entry which is preliminary data.</text>
</comment>
<dbReference type="InterPro" id="IPR036508">
    <property type="entry name" value="Chitin-bd_dom_sf"/>
</dbReference>
<dbReference type="Pfam" id="PF01607">
    <property type="entry name" value="CBM_14"/>
    <property type="match status" value="1"/>
</dbReference>
<dbReference type="GO" id="GO:0005975">
    <property type="term" value="P:carbohydrate metabolic process"/>
    <property type="evidence" value="ECO:0007669"/>
    <property type="project" value="InterPro"/>
</dbReference>
<dbReference type="Proteomes" id="UP000283509">
    <property type="component" value="Unassembled WGS sequence"/>
</dbReference>
<evidence type="ECO:0000259" key="2">
    <source>
        <dbReference type="PROSITE" id="PS50940"/>
    </source>
</evidence>
<name>A0A3R7PDS6_PENVA</name>
<feature type="domain" description="GH18" evidence="3">
    <location>
        <begin position="1"/>
        <end position="211"/>
    </location>
</feature>
<dbReference type="GO" id="GO:0004568">
    <property type="term" value="F:chitinase activity"/>
    <property type="evidence" value="ECO:0007669"/>
    <property type="project" value="TreeGrafter"/>
</dbReference>
<dbReference type="InterPro" id="IPR050314">
    <property type="entry name" value="Glycosyl_Hydrlase_18"/>
</dbReference>
<dbReference type="EMBL" id="QCYY01002785">
    <property type="protein sequence ID" value="ROT67647.1"/>
    <property type="molecule type" value="Genomic_DNA"/>
</dbReference>
<dbReference type="SUPFAM" id="SSF51445">
    <property type="entry name" value="(Trans)glycosidases"/>
    <property type="match status" value="1"/>
</dbReference>
<dbReference type="InterPro" id="IPR001223">
    <property type="entry name" value="Glyco_hydro18_cat"/>
</dbReference>
<dbReference type="PROSITE" id="PS50940">
    <property type="entry name" value="CHIT_BIND_II"/>
    <property type="match status" value="1"/>
</dbReference>
<dbReference type="OrthoDB" id="73875at2759"/>
<dbReference type="PANTHER" id="PTHR11177">
    <property type="entry name" value="CHITINASE"/>
    <property type="match status" value="1"/>
</dbReference>
<dbReference type="GO" id="GO:0006032">
    <property type="term" value="P:chitin catabolic process"/>
    <property type="evidence" value="ECO:0007669"/>
    <property type="project" value="TreeGrafter"/>
</dbReference>
<evidence type="ECO:0000256" key="1">
    <source>
        <dbReference type="SAM" id="MobiDB-lite"/>
    </source>
</evidence>
<dbReference type="SUPFAM" id="SSF57625">
    <property type="entry name" value="Invertebrate chitin-binding proteins"/>
    <property type="match status" value="1"/>
</dbReference>
<accession>A0A3R7PDS6</accession>
<keyword evidence="5" id="KW-1185">Reference proteome</keyword>
<dbReference type="PANTHER" id="PTHR11177:SF360">
    <property type="entry name" value="CHITINASE 4-RELATED"/>
    <property type="match status" value="1"/>
</dbReference>
<dbReference type="Gene3D" id="3.20.20.80">
    <property type="entry name" value="Glycosidases"/>
    <property type="match status" value="2"/>
</dbReference>
<feature type="region of interest" description="Disordered" evidence="1">
    <location>
        <begin position="212"/>
        <end position="250"/>
    </location>
</feature>
<reference evidence="4 5" key="2">
    <citation type="submission" date="2019-01" db="EMBL/GenBank/DDBJ databases">
        <title>The decoding of complex shrimp genome reveals the adaptation for benthos swimmer, frequently molting mechanism and breeding impact on genome.</title>
        <authorList>
            <person name="Sun Y."/>
            <person name="Gao Y."/>
            <person name="Yu Y."/>
        </authorList>
    </citation>
    <scope>NUCLEOTIDE SEQUENCE [LARGE SCALE GENOMIC DNA]</scope>
    <source>
        <tissue evidence="4">Muscle</tissue>
    </source>
</reference>
<feature type="domain" description="Chitin-binding type-2" evidence="2">
    <location>
        <begin position="248"/>
        <end position="306"/>
    </location>
</feature>
<organism evidence="4 5">
    <name type="scientific">Penaeus vannamei</name>
    <name type="common">Whiteleg shrimp</name>
    <name type="synonym">Litopenaeus vannamei</name>
    <dbReference type="NCBI Taxonomy" id="6689"/>
    <lineage>
        <taxon>Eukaryota</taxon>
        <taxon>Metazoa</taxon>
        <taxon>Ecdysozoa</taxon>
        <taxon>Arthropoda</taxon>
        <taxon>Crustacea</taxon>
        <taxon>Multicrustacea</taxon>
        <taxon>Malacostraca</taxon>
        <taxon>Eumalacostraca</taxon>
        <taxon>Eucarida</taxon>
        <taxon>Decapoda</taxon>
        <taxon>Dendrobranchiata</taxon>
        <taxon>Penaeoidea</taxon>
        <taxon>Penaeidae</taxon>
        <taxon>Penaeus</taxon>
    </lineage>
</organism>
<gene>
    <name evidence="4" type="ORF">C7M84_014269</name>
</gene>
<dbReference type="GO" id="GO:0005576">
    <property type="term" value="C:extracellular region"/>
    <property type="evidence" value="ECO:0007669"/>
    <property type="project" value="InterPro"/>
</dbReference>
<protein>
    <submittedName>
        <fullName evidence="4">Chitinase 3</fullName>
    </submittedName>
</protein>
<evidence type="ECO:0000313" key="4">
    <source>
        <dbReference type="EMBL" id="ROT67647.1"/>
    </source>
</evidence>
<evidence type="ECO:0000259" key="3">
    <source>
        <dbReference type="PROSITE" id="PS51910"/>
    </source>
</evidence>
<proteinExistence type="predicted"/>
<evidence type="ECO:0000313" key="5">
    <source>
        <dbReference type="Proteomes" id="UP000283509"/>
    </source>
</evidence>
<dbReference type="STRING" id="6689.A0A3R7PDS6"/>
<dbReference type="PROSITE" id="PS51910">
    <property type="entry name" value="GH18_2"/>
    <property type="match status" value="1"/>
</dbReference>
<dbReference type="AlphaFoldDB" id="A0A3R7PDS6"/>